<keyword evidence="4" id="KW-0808">Transferase</keyword>
<feature type="region of interest" description="Disordered" evidence="1">
    <location>
        <begin position="2413"/>
        <end position="2440"/>
    </location>
</feature>
<evidence type="ECO:0000313" key="4">
    <source>
        <dbReference type="EMBL" id="MTS50422.1"/>
    </source>
</evidence>
<dbReference type="Pfam" id="PF00583">
    <property type="entry name" value="Acetyltransf_1"/>
    <property type="match status" value="1"/>
</dbReference>
<feature type="domain" description="Helicase C-terminal" evidence="3">
    <location>
        <begin position="2015"/>
        <end position="2190"/>
    </location>
</feature>
<dbReference type="CDD" id="cd02440">
    <property type="entry name" value="AdoMet_MTases"/>
    <property type="match status" value="1"/>
</dbReference>
<dbReference type="Pfam" id="PF00271">
    <property type="entry name" value="Helicase_C"/>
    <property type="match status" value="1"/>
</dbReference>
<dbReference type="GO" id="GO:0005524">
    <property type="term" value="F:ATP binding"/>
    <property type="evidence" value="ECO:0007669"/>
    <property type="project" value="InterPro"/>
</dbReference>
<sequence length="2440" mass="277438">MTEEHPNTEAAPSAAPVGEPSEKDGSFSVPAEQPTRHFTDAEVRRNYEYILTSTNLYPSELHSAVRSVLSEPPLNPDWSDKGRQIAALFTPYGDREYQGDLLYRTRLHGEDGISFFFDEGYTYIPWNGLAFLLDAMIEDSDYPNPVVEEQPDPIGDYNIPDEVDEMGGPHRQMTIGEADFDYVLDSVAYEAGETVVEPVKPPAIVQMENDTPAAGDEPASVPDENPHAIVEAPETALPTDTAEHPAPPPVKGNTTAHTNFRRFQELFPEIVSGQYEYLRLEAGEAYYPLVIHHKYGSHYCMEHYYMQNGDRMYDPYMDFQIDKEAGTLRAFSYENSGIGVYNEADPDDPAHEKKINGFNKFFATWLNNIRSQGYEPVRASMMVNDEEVDVDLRPAAEAVPVVEEEQPEQLSLLSLEKSTEDLLVERVMQKGPLTAGKKEQIYEFAQTHPTGSEFTAFLKKLYGYEGFSGDEMGVKYAMFNSEGVTIEWQDKQGETQETKLSWARAAGVVQRLVDEGRYLETPVVSQTEQQNEVQPFSDQYRLLDRLCADCEYFLGAGQRAEKHLWAGSVDAQIEKMRELYAQLPEKPDWISLDVINAYARRMAAPEPVENTAEASPEETQILDEALDAHHGQIDMLMQAVRGELTVGTIRYSIFEGRPHISMIEVLEDYRRQGIATQMLRYLQGQYPNEEIVWGYLTEDGSALYQAVVDEQPNPDYLRVQNDLEDITREFDAYVRRLDGGAILSPQEAADMDDLEDTQYRLEKELEELRPIRAFVRMGDGTAAEVPAVMGEATRTDLAPLREPPAAPQVAAHNFRFSEDYDLYPSGAKTKYKNNVMAIKLLKQIELEKRTATPEEQIILACYVGWGGLANAFSSTASGWENEYQELKSLLTDVEYKAAMNSTITAYYTEPDLIRHIYRALERFGFEGGPDRKILDPGMGTGNFYSVLPEQFQESKLFGVELDSITGRIAKQLYPDADISIMGYEATKFEDNSFDVILGNIPFNSVKIYDRRYNDLNPYIHDYFFIKSLDLAKPGGIIAFITSKGIMDRKDESLREYIARRAEFIGAIRLPNTAFKALAGTDVTADVVFLKKRAHPIELDRTNLPSWIETDLDRSKWIAYNRYFKDNPEMLMGEMVSSRNMYGNEDGTACVAPEDFDLNQHLTQAVDSLYARFTAEPDEEIEADEPEESNAEYEDAPAGTKNFTYVVRNGEIFFCEKDKLIPQPYTGMKAERIKGLCEIRTALLEVINIQSHEYDPLDLQKAQDTLNQVYDRFVAKYGAINSKGNILAFSDDDQFPLLRSIEDERKDKTGWDKSAIFTKATIRPFRQVNHADTAEDALQICLNHKLRVDLPYMSFLTGKEPEELVRELDTRIYLNPQKYYGNPLEGWELAEEYLSGHVRDKLLYARQKAAEEPELFARNVEALEEVQPEPLTPADIEVNMGAIWVPIEYYRQFMYETFQTSGYEKVIEGGDNRHRIDIEYFSYTTTWRVTNKNAEPDSVMVNQTFGTKRKNAYEIFEDCLNMQSSTVRDRQEYINENGNKSVKYVINAQETMIARAKQQQIQEAFASWVWKEPERRDTLLRIYNETFNTVRPREFDGSHLVFPGMNTEMKLRKHQLDFAARVIYTGTGLAAHEVGAGKTAALIAAGMYLKNLGAIHKAVFVVPNPLVGQWATEFYRFFPNANLLVSTAEDFTPKNRNRYISKIATGEYDAVILAHSQFEKIPISTERQIAMLERQINDIENAIYEIKSENGENWSVKQMVIFRKNLDERLKKLSAEEKKDNLLTFEQLGVDMMMVDEAHFFKNCFVFTKLRNVAGITTSSSQRAFDMLLKCQYLQETNQGRGVVFATGTPISNSISELFVMQRYLQPQELERFGWSYFDTWIAHFAKRTSVLELKPEGGGYRMRDRFVRFYNLPELMAVFREVADIKTADMLDIPGLPAVRTGKAEIVSVEATPAQQAIMADFIMRAEAIRTGRVKPEEDNMLKLTGEARLMAIDPRLIRPDADGTGSKLSVCIEDVYQVWKDTAASASTQLVFCDVGTPKAGKFNVYNEIRNVLLAKGVPESEIAFVHDATSEAQRQELFERTRQGKVRILIGSTSKLGTGVNVQNKVISIDHLDCPWKPSDITQRNGRGVRQGNENPEIMIKQFVAKGTFDAYLWQIQEQKLRYITQILTGKHIARSCEDVDETVLSAAQFKAAATDNPMVAQKMELENRVTELKILRGAWSNEQLSLERKISTIYPGQIKRYEKEIDQIGEDIKLLNQSAGSDFSIVLDGKRYTERSEAGEAFGLLYRMIKEGAKDDSEEFEIGAYRSFPLYLSVGYVSRLVLRYNHHYTTEVGTSALGAITRIEHLAERIPGYLKEAQRELEEVQKQLAVAQQQVGQPFIYEDELSEKVAQLTEINTKLEFESLQESEVILDENGQRSDGEEDWDSERVPSCASAEV</sequence>
<dbReference type="Pfam" id="PF07669">
    <property type="entry name" value="Eco57I"/>
    <property type="match status" value="1"/>
</dbReference>
<dbReference type="SUPFAM" id="SSF55729">
    <property type="entry name" value="Acyl-CoA N-acyltransferases (Nat)"/>
    <property type="match status" value="1"/>
</dbReference>
<organism evidence="4 5">
    <name type="scientific">Ruthenibacterium lactatiformans</name>
    <dbReference type="NCBI Taxonomy" id="1550024"/>
    <lineage>
        <taxon>Bacteria</taxon>
        <taxon>Bacillati</taxon>
        <taxon>Bacillota</taxon>
        <taxon>Clostridia</taxon>
        <taxon>Eubacteriales</taxon>
        <taxon>Oscillospiraceae</taxon>
        <taxon>Ruthenibacterium</taxon>
    </lineage>
</organism>
<dbReference type="Gene3D" id="3.40.630.30">
    <property type="match status" value="1"/>
</dbReference>
<evidence type="ECO:0000259" key="2">
    <source>
        <dbReference type="PROSITE" id="PS51186"/>
    </source>
</evidence>
<dbReference type="GO" id="GO:0009007">
    <property type="term" value="F:site-specific DNA-methyltransferase (adenine-specific) activity"/>
    <property type="evidence" value="ECO:0007669"/>
    <property type="project" value="UniProtKB-EC"/>
</dbReference>
<dbReference type="InterPro" id="IPR000182">
    <property type="entry name" value="GNAT_dom"/>
</dbReference>
<dbReference type="EMBL" id="WMZR01000002">
    <property type="protein sequence ID" value="MTS50422.1"/>
    <property type="molecule type" value="Genomic_DNA"/>
</dbReference>
<dbReference type="PROSITE" id="PS51186">
    <property type="entry name" value="GNAT"/>
    <property type="match status" value="1"/>
</dbReference>
<dbReference type="InterPro" id="IPR001650">
    <property type="entry name" value="Helicase_C-like"/>
</dbReference>
<dbReference type="Gene3D" id="3.40.50.150">
    <property type="entry name" value="Vaccinia Virus protein VP39"/>
    <property type="match status" value="1"/>
</dbReference>
<evidence type="ECO:0000313" key="5">
    <source>
        <dbReference type="Proteomes" id="UP000449193"/>
    </source>
</evidence>
<gene>
    <name evidence="4" type="ORF">GMD52_02550</name>
</gene>
<feature type="region of interest" description="Disordered" evidence="1">
    <location>
        <begin position="1"/>
        <end position="38"/>
    </location>
</feature>
<dbReference type="InterPro" id="IPR040789">
    <property type="entry name" value="LPD11"/>
</dbReference>
<dbReference type="Gene3D" id="3.40.50.300">
    <property type="entry name" value="P-loop containing nucleotide triphosphate hydrolases"/>
    <property type="match status" value="2"/>
</dbReference>
<dbReference type="PANTHER" id="PTHR41313">
    <property type="entry name" value="ADENINE-SPECIFIC METHYLTRANSFERASE"/>
    <property type="match status" value="1"/>
</dbReference>
<dbReference type="InterPro" id="IPR011639">
    <property type="entry name" value="MethylTrfase_TaqI-like_dom"/>
</dbReference>
<dbReference type="InterPro" id="IPR027417">
    <property type="entry name" value="P-loop_NTPase"/>
</dbReference>
<dbReference type="Pfam" id="PF00176">
    <property type="entry name" value="SNF2-rel_dom"/>
    <property type="match status" value="1"/>
</dbReference>
<reference evidence="4 5" key="1">
    <citation type="journal article" date="2019" name="Nat. Med.">
        <title>A library of human gut bacterial isolates paired with longitudinal multiomics data enables mechanistic microbiome research.</title>
        <authorList>
            <person name="Poyet M."/>
            <person name="Groussin M."/>
            <person name="Gibbons S.M."/>
            <person name="Avila-Pacheco J."/>
            <person name="Jiang X."/>
            <person name="Kearney S.M."/>
            <person name="Perrotta A.R."/>
            <person name="Berdy B."/>
            <person name="Zhao S."/>
            <person name="Lieberman T.D."/>
            <person name="Swanson P.K."/>
            <person name="Smith M."/>
            <person name="Roesemann S."/>
            <person name="Alexander J.E."/>
            <person name="Rich S.A."/>
            <person name="Livny J."/>
            <person name="Vlamakis H."/>
            <person name="Clish C."/>
            <person name="Bullock K."/>
            <person name="Deik A."/>
            <person name="Scott J."/>
            <person name="Pierce K.A."/>
            <person name="Xavier R.J."/>
            <person name="Alm E.J."/>
        </authorList>
    </citation>
    <scope>NUCLEOTIDE SEQUENCE [LARGE SCALE GENOMIC DNA]</scope>
    <source>
        <strain evidence="4 5">BIOML-A7</strain>
    </source>
</reference>
<dbReference type="InterPro" id="IPR014001">
    <property type="entry name" value="Helicase_ATP-bd"/>
</dbReference>
<dbReference type="Proteomes" id="UP000449193">
    <property type="component" value="Unassembled WGS sequence"/>
</dbReference>
<dbReference type="SUPFAM" id="SSF53335">
    <property type="entry name" value="S-adenosyl-L-methionine-dependent methyltransferases"/>
    <property type="match status" value="1"/>
</dbReference>
<dbReference type="SUPFAM" id="SSF52540">
    <property type="entry name" value="P-loop containing nucleoside triphosphate hydrolases"/>
    <property type="match status" value="2"/>
</dbReference>
<dbReference type="PANTHER" id="PTHR41313:SF1">
    <property type="entry name" value="DNA METHYLASE ADENINE-SPECIFIC DOMAIN-CONTAINING PROTEIN"/>
    <property type="match status" value="1"/>
</dbReference>
<evidence type="ECO:0000259" key="3">
    <source>
        <dbReference type="PROSITE" id="PS51194"/>
    </source>
</evidence>
<dbReference type="SMART" id="SM00490">
    <property type="entry name" value="HELICc"/>
    <property type="match status" value="1"/>
</dbReference>
<protein>
    <submittedName>
        <fullName evidence="4">GNAT family N-acetyltransferase</fullName>
    </submittedName>
</protein>
<dbReference type="InterPro" id="IPR052933">
    <property type="entry name" value="DNA_Protect_Modify"/>
</dbReference>
<dbReference type="PRINTS" id="PR00507">
    <property type="entry name" value="N12N6MTFRASE"/>
</dbReference>
<proteinExistence type="predicted"/>
<dbReference type="InterPro" id="IPR016181">
    <property type="entry name" value="Acyl_CoA_acyltransferase"/>
</dbReference>
<accession>A0A6I3QSG9</accession>
<dbReference type="PROSITE" id="PS51194">
    <property type="entry name" value="HELICASE_CTER"/>
    <property type="match status" value="1"/>
</dbReference>
<dbReference type="SMART" id="SM00487">
    <property type="entry name" value="DEXDc"/>
    <property type="match status" value="1"/>
</dbReference>
<dbReference type="Pfam" id="PF21849">
    <property type="entry name" value="DUF6908"/>
    <property type="match status" value="1"/>
</dbReference>
<dbReference type="CDD" id="cd04301">
    <property type="entry name" value="NAT_SF"/>
    <property type="match status" value="1"/>
</dbReference>
<name>A0A6I3QSG9_9FIRM</name>
<dbReference type="GO" id="GO:0006304">
    <property type="term" value="P:DNA modification"/>
    <property type="evidence" value="ECO:0007669"/>
    <property type="project" value="InterPro"/>
</dbReference>
<dbReference type="GO" id="GO:0016747">
    <property type="term" value="F:acyltransferase activity, transferring groups other than amino-acyl groups"/>
    <property type="evidence" value="ECO:0007669"/>
    <property type="project" value="InterPro"/>
</dbReference>
<evidence type="ECO:0000256" key="1">
    <source>
        <dbReference type="SAM" id="MobiDB-lite"/>
    </source>
</evidence>
<feature type="domain" description="N-acetyltransferase" evidence="2">
    <location>
        <begin position="594"/>
        <end position="724"/>
    </location>
</feature>
<dbReference type="InterPro" id="IPR029063">
    <property type="entry name" value="SAM-dependent_MTases_sf"/>
</dbReference>
<comment type="caution">
    <text evidence="4">The sequence shown here is derived from an EMBL/GenBank/DDBJ whole genome shotgun (WGS) entry which is preliminary data.</text>
</comment>
<dbReference type="InterPro" id="IPR000330">
    <property type="entry name" value="SNF2_N"/>
</dbReference>
<dbReference type="Pfam" id="PF18824">
    <property type="entry name" value="LPD11"/>
    <property type="match status" value="1"/>
</dbReference>
<dbReference type="InterPro" id="IPR054203">
    <property type="entry name" value="DUF6908"/>
</dbReference>